<reference evidence="2" key="1">
    <citation type="submission" date="2018-11" db="EMBL/GenBank/DDBJ databases">
        <authorList>
            <consortium name="Pathogen Informatics"/>
        </authorList>
    </citation>
    <scope>NUCLEOTIDE SEQUENCE</scope>
</reference>
<dbReference type="AlphaFoldDB" id="A0A3S5CN20"/>
<evidence type="ECO:0008006" key="4">
    <source>
        <dbReference type="Google" id="ProtNLM"/>
    </source>
</evidence>
<dbReference type="EMBL" id="CAAALY010055655">
    <property type="protein sequence ID" value="VEL22301.1"/>
    <property type="molecule type" value="Genomic_DNA"/>
</dbReference>
<organism evidence="2 3">
    <name type="scientific">Protopolystoma xenopodis</name>
    <dbReference type="NCBI Taxonomy" id="117903"/>
    <lineage>
        <taxon>Eukaryota</taxon>
        <taxon>Metazoa</taxon>
        <taxon>Spiralia</taxon>
        <taxon>Lophotrochozoa</taxon>
        <taxon>Platyhelminthes</taxon>
        <taxon>Monogenea</taxon>
        <taxon>Polyopisthocotylea</taxon>
        <taxon>Polystomatidea</taxon>
        <taxon>Polystomatidae</taxon>
        <taxon>Protopolystoma</taxon>
    </lineage>
</organism>
<sequence>MGVLTFLPSPSIKLILLAWIVTYPPSYSHATSASDAEEGNILSSVSRADLLTEEESRNEGCWWPAVETAVWLDYRPLQLCDHEELARVNLWKPLADGLALQAGFEWTSIGLIALARFNRSWIVLGGSRLSDSPLARRDGHVYVCELGRRRDAPSGFGPVGPQPCSLIHRSPFSIGFFINTLHLSDELAAVLFCEPHWFAQASVPAGRCLLFLHRGRDAPGSPVLLPQFCQSTHRPCLTGFSGCIASSLSGRDLAASAGSHRRLLKSLQLWIGEPLSAPLGRVQIVSDPLGTPVISTVDPALGAKASLIGAHFGYSVVDGYATAPGLAGAHNASVGLVGMPTGATSPEAAEFAPIWYAGPQASRGAARLFDGFGLSLARLRVHRDGGTDAIVVGAPFASLETSTATATATATATEETSASERRANRGCVYLFCPGGETAEAVGRPD</sequence>
<evidence type="ECO:0000313" key="2">
    <source>
        <dbReference type="EMBL" id="VEL22301.1"/>
    </source>
</evidence>
<feature type="non-terminal residue" evidence="2">
    <location>
        <position position="445"/>
    </location>
</feature>
<feature type="chain" id="PRO_5018673054" description="Sema domain-containing protein" evidence="1">
    <location>
        <begin position="29"/>
        <end position="445"/>
    </location>
</feature>
<protein>
    <recommendedName>
        <fullName evidence="4">Sema domain-containing protein</fullName>
    </recommendedName>
</protein>
<gene>
    <name evidence="2" type="ORF">PXEA_LOCUS15741</name>
</gene>
<keyword evidence="3" id="KW-1185">Reference proteome</keyword>
<comment type="caution">
    <text evidence="2">The sequence shown here is derived from an EMBL/GenBank/DDBJ whole genome shotgun (WGS) entry which is preliminary data.</text>
</comment>
<dbReference type="OrthoDB" id="5317514at2759"/>
<feature type="signal peptide" evidence="1">
    <location>
        <begin position="1"/>
        <end position="28"/>
    </location>
</feature>
<proteinExistence type="predicted"/>
<accession>A0A3S5CN20</accession>
<evidence type="ECO:0000313" key="3">
    <source>
        <dbReference type="Proteomes" id="UP000784294"/>
    </source>
</evidence>
<name>A0A3S5CN20_9PLAT</name>
<dbReference type="Proteomes" id="UP000784294">
    <property type="component" value="Unassembled WGS sequence"/>
</dbReference>
<evidence type="ECO:0000256" key="1">
    <source>
        <dbReference type="SAM" id="SignalP"/>
    </source>
</evidence>
<dbReference type="Gene3D" id="2.130.10.130">
    <property type="entry name" value="Integrin alpha, N-terminal"/>
    <property type="match status" value="1"/>
</dbReference>
<keyword evidence="1" id="KW-0732">Signal</keyword>
<dbReference type="InterPro" id="IPR028994">
    <property type="entry name" value="Integrin_alpha_N"/>
</dbReference>